<name>A0A8E7L4C9_9VIRU</name>
<dbReference type="EMBL" id="MW183018">
    <property type="protein sequence ID" value="QVW56573.1"/>
    <property type="molecule type" value="Genomic_DNA"/>
</dbReference>
<proteinExistence type="predicted"/>
<protein>
    <submittedName>
        <fullName evidence="2">Capsid protein</fullName>
    </submittedName>
</protein>
<sequence>MFIPQQNGHPHLNTMPYRRRASYRRKRTPNRRYRKASGKTRRTYRKPVRRMSRRAILNATSRKKRNTMLSYVNTGSSNGAPVTPGVGTYVVNAANGTAISVFTPTAMDLLSGGTGNTIANEAQRTATTCYILGFSERLRISTTSGLPWFWRRIAFLSRDPIFTQYNSGDTPIYPANMSFIDTTTNGMQRAWINQSINGANITLFRVQDLLFKGTVNNDWVDVQTAPVDTRRVKVISDRRMTIKSGNQVGTVKDFKGFYPYRHNLVYDDDESGEKESTNYLSATDNAGKGNMHIVDFFTPLPGGTSADQVQLNSTSTLYWHEK</sequence>
<reference evidence="2" key="1">
    <citation type="submission" date="2020-10" db="EMBL/GenBank/DDBJ databases">
        <title>CRESS DNA virus dark matter in the feces of wild birds.</title>
        <authorList>
            <person name="Yang S."/>
            <person name="Zhang W."/>
        </authorList>
    </citation>
    <scope>NUCLEOTIDE SEQUENCE</scope>
    <source>
        <strain evidence="2">Thr95gen1</strain>
    </source>
</reference>
<evidence type="ECO:0000313" key="2">
    <source>
        <dbReference type="EMBL" id="QVW56573.1"/>
    </source>
</evidence>
<feature type="compositionally biased region" description="Basic residues" evidence="1">
    <location>
        <begin position="17"/>
        <end position="47"/>
    </location>
</feature>
<organism evidence="2">
    <name type="scientific">Turdus pallidus Genomoviridae sp</name>
    <dbReference type="NCBI Taxonomy" id="2814956"/>
    <lineage>
        <taxon>Viruses</taxon>
        <taxon>Monodnaviria</taxon>
        <taxon>Shotokuvirae</taxon>
        <taxon>Cressdnaviricota</taxon>
        <taxon>Repensiviricetes</taxon>
        <taxon>Geplafuvirales</taxon>
        <taxon>Genomoviridae</taxon>
    </lineage>
</organism>
<feature type="region of interest" description="Disordered" evidence="1">
    <location>
        <begin position="1"/>
        <end position="47"/>
    </location>
</feature>
<accession>A0A8E7L4C9</accession>
<evidence type="ECO:0000256" key="1">
    <source>
        <dbReference type="SAM" id="MobiDB-lite"/>
    </source>
</evidence>